<dbReference type="RefSeq" id="WP_123227044.1">
    <property type="nucleotide sequence ID" value="NZ_RJSE01000006.1"/>
</dbReference>
<dbReference type="AlphaFoldDB" id="A0A3N0CJL9"/>
<protein>
    <submittedName>
        <fullName evidence="2">Uncharacterized protein</fullName>
    </submittedName>
</protein>
<feature type="compositionally biased region" description="Basic and acidic residues" evidence="1">
    <location>
        <begin position="13"/>
        <end position="23"/>
    </location>
</feature>
<evidence type="ECO:0000313" key="3">
    <source>
        <dbReference type="Proteomes" id="UP000267128"/>
    </source>
</evidence>
<accession>A0A3N0CJL9</accession>
<evidence type="ECO:0000313" key="2">
    <source>
        <dbReference type="EMBL" id="RNL63658.1"/>
    </source>
</evidence>
<reference evidence="2 3" key="1">
    <citation type="submission" date="2018-11" db="EMBL/GenBank/DDBJ databases">
        <authorList>
            <person name="Li F."/>
        </authorList>
    </citation>
    <scope>NUCLEOTIDE SEQUENCE [LARGE SCALE GENOMIC DNA]</scope>
    <source>
        <strain evidence="2 3">Gsoil 097</strain>
    </source>
</reference>
<dbReference type="EMBL" id="RJSE01000006">
    <property type="protein sequence ID" value="RNL63658.1"/>
    <property type="molecule type" value="Genomic_DNA"/>
</dbReference>
<sequence>MKIPQRSPRRQHSKPDWRSDSPRAAKAAGKSARRGGSPYTDINTRPLLDGAGCIHDGTPRKGGWRYLAVGKGKRRALTRAELDRPFEEWSRKDFVRLRRTKRPGIRYVTRVRPYLYAEMLAIHQRNGAIMCAEIKKAFPRRTAELMARTAKRLDMPPFVMTLVHQGYSPPKPGYSMAVAGEKLRTFHATGAQTALLTHGYPVPVDLDTWRPFIDAYWGANAERFRP</sequence>
<evidence type="ECO:0000256" key="1">
    <source>
        <dbReference type="SAM" id="MobiDB-lite"/>
    </source>
</evidence>
<feature type="region of interest" description="Disordered" evidence="1">
    <location>
        <begin position="1"/>
        <end position="43"/>
    </location>
</feature>
<feature type="compositionally biased region" description="Low complexity" evidence="1">
    <location>
        <begin position="24"/>
        <end position="38"/>
    </location>
</feature>
<keyword evidence="3" id="KW-1185">Reference proteome</keyword>
<gene>
    <name evidence="2" type="ORF">EFK50_07905</name>
</gene>
<comment type="caution">
    <text evidence="2">The sequence shown here is derived from an EMBL/GenBank/DDBJ whole genome shotgun (WGS) entry which is preliminary data.</text>
</comment>
<dbReference type="Proteomes" id="UP000267128">
    <property type="component" value="Unassembled WGS sequence"/>
</dbReference>
<proteinExistence type="predicted"/>
<organism evidence="2 3">
    <name type="scientific">Nocardioides marmoriginsengisoli</name>
    <dbReference type="NCBI Taxonomy" id="661483"/>
    <lineage>
        <taxon>Bacteria</taxon>
        <taxon>Bacillati</taxon>
        <taxon>Actinomycetota</taxon>
        <taxon>Actinomycetes</taxon>
        <taxon>Propionibacteriales</taxon>
        <taxon>Nocardioidaceae</taxon>
        <taxon>Nocardioides</taxon>
    </lineage>
</organism>
<name>A0A3N0CJL9_9ACTN</name>